<dbReference type="InterPro" id="IPR007627">
    <property type="entry name" value="RNA_pol_sigma70_r2"/>
</dbReference>
<name>A0A6G7YEF6_9ACTN</name>
<feature type="domain" description="RNA polymerase sigma factor 70 region 4 type 2" evidence="7">
    <location>
        <begin position="104"/>
        <end position="155"/>
    </location>
</feature>
<dbReference type="Proteomes" id="UP000502035">
    <property type="component" value="Chromosome"/>
</dbReference>
<dbReference type="KEGG" id="npi:G7071_06640"/>
<dbReference type="PANTHER" id="PTHR43133">
    <property type="entry name" value="RNA POLYMERASE ECF-TYPE SIGMA FACTO"/>
    <property type="match status" value="1"/>
</dbReference>
<organism evidence="8 9">
    <name type="scientific">Nocardioides piscis</name>
    <dbReference type="NCBI Taxonomy" id="2714938"/>
    <lineage>
        <taxon>Bacteria</taxon>
        <taxon>Bacillati</taxon>
        <taxon>Actinomycetota</taxon>
        <taxon>Actinomycetes</taxon>
        <taxon>Propionibacteriales</taxon>
        <taxon>Nocardioidaceae</taxon>
        <taxon>Nocardioides</taxon>
    </lineage>
</organism>
<dbReference type="RefSeq" id="WP_166316459.1">
    <property type="nucleotide sequence ID" value="NZ_CP049866.1"/>
</dbReference>
<keyword evidence="5" id="KW-0804">Transcription</keyword>
<keyword evidence="4" id="KW-0238">DNA-binding</keyword>
<dbReference type="SUPFAM" id="SSF88659">
    <property type="entry name" value="Sigma3 and sigma4 domains of RNA polymerase sigma factors"/>
    <property type="match status" value="1"/>
</dbReference>
<dbReference type="Pfam" id="PF04542">
    <property type="entry name" value="Sigma70_r2"/>
    <property type="match status" value="1"/>
</dbReference>
<accession>A0A6G7YEF6</accession>
<dbReference type="InterPro" id="IPR013325">
    <property type="entry name" value="RNA_pol_sigma_r2"/>
</dbReference>
<dbReference type="InterPro" id="IPR013324">
    <property type="entry name" value="RNA_pol_sigma_r3/r4-like"/>
</dbReference>
<dbReference type="InterPro" id="IPR014284">
    <property type="entry name" value="RNA_pol_sigma-70_dom"/>
</dbReference>
<evidence type="ECO:0000256" key="4">
    <source>
        <dbReference type="ARBA" id="ARBA00023125"/>
    </source>
</evidence>
<dbReference type="NCBIfam" id="TIGR02983">
    <property type="entry name" value="SigE-fam_strep"/>
    <property type="match status" value="1"/>
</dbReference>
<dbReference type="InterPro" id="IPR036388">
    <property type="entry name" value="WH-like_DNA-bd_sf"/>
</dbReference>
<dbReference type="SUPFAM" id="SSF88946">
    <property type="entry name" value="Sigma2 domain of RNA polymerase sigma factors"/>
    <property type="match status" value="1"/>
</dbReference>
<evidence type="ECO:0000256" key="5">
    <source>
        <dbReference type="ARBA" id="ARBA00023163"/>
    </source>
</evidence>
<feature type="domain" description="RNA polymerase sigma-70 region 2" evidence="6">
    <location>
        <begin position="16"/>
        <end position="77"/>
    </location>
</feature>
<dbReference type="PANTHER" id="PTHR43133:SF50">
    <property type="entry name" value="ECF RNA POLYMERASE SIGMA FACTOR SIGM"/>
    <property type="match status" value="1"/>
</dbReference>
<dbReference type="Gene3D" id="1.10.1740.10">
    <property type="match status" value="1"/>
</dbReference>
<dbReference type="InterPro" id="IPR013249">
    <property type="entry name" value="RNA_pol_sigma70_r4_t2"/>
</dbReference>
<keyword evidence="9" id="KW-1185">Reference proteome</keyword>
<dbReference type="AlphaFoldDB" id="A0A6G7YEF6"/>
<dbReference type="InterPro" id="IPR039425">
    <property type="entry name" value="RNA_pol_sigma-70-like"/>
</dbReference>
<protein>
    <submittedName>
        <fullName evidence="8">SigE family RNA polymerase sigma factor</fullName>
    </submittedName>
</protein>
<evidence type="ECO:0000259" key="7">
    <source>
        <dbReference type="Pfam" id="PF08281"/>
    </source>
</evidence>
<evidence type="ECO:0000256" key="3">
    <source>
        <dbReference type="ARBA" id="ARBA00023082"/>
    </source>
</evidence>
<dbReference type="GO" id="GO:0003677">
    <property type="term" value="F:DNA binding"/>
    <property type="evidence" value="ECO:0007669"/>
    <property type="project" value="UniProtKB-KW"/>
</dbReference>
<dbReference type="Gene3D" id="1.10.10.10">
    <property type="entry name" value="Winged helix-like DNA-binding domain superfamily/Winged helix DNA-binding domain"/>
    <property type="match status" value="1"/>
</dbReference>
<evidence type="ECO:0000313" key="9">
    <source>
        <dbReference type="Proteomes" id="UP000502035"/>
    </source>
</evidence>
<sequence>MRAAQRDAAFTAYVAARQTHLRRIAYAVCGDWHQADDLLQTALTKLYVAWPRIQKDGAEDAYVRQIIVRSHIDDTRRPHRRERPGLDGHDAEVREPLPVEERSALFEALQALPVMQRKVVVLRHWLGLDVRETARELDIAEGTVKSHSSRGLSALQQVLGPTASR</sequence>
<comment type="similarity">
    <text evidence="1">Belongs to the sigma-70 factor family. ECF subfamily.</text>
</comment>
<evidence type="ECO:0000259" key="6">
    <source>
        <dbReference type="Pfam" id="PF04542"/>
    </source>
</evidence>
<dbReference type="InterPro" id="IPR014325">
    <property type="entry name" value="RNA_pol_sigma-E_actinobac"/>
</dbReference>
<dbReference type="GO" id="GO:0016987">
    <property type="term" value="F:sigma factor activity"/>
    <property type="evidence" value="ECO:0007669"/>
    <property type="project" value="UniProtKB-KW"/>
</dbReference>
<keyword evidence="3" id="KW-0731">Sigma factor</keyword>
<dbReference type="EMBL" id="CP049866">
    <property type="protein sequence ID" value="QIK75150.1"/>
    <property type="molecule type" value="Genomic_DNA"/>
</dbReference>
<evidence type="ECO:0000256" key="2">
    <source>
        <dbReference type="ARBA" id="ARBA00023015"/>
    </source>
</evidence>
<dbReference type="NCBIfam" id="TIGR02937">
    <property type="entry name" value="sigma70-ECF"/>
    <property type="match status" value="1"/>
</dbReference>
<reference evidence="8 9" key="1">
    <citation type="submission" date="2020-03" db="EMBL/GenBank/DDBJ databases">
        <title>Nocardioides sp. nov., isolated from fish.</title>
        <authorList>
            <person name="Hyun D.-W."/>
            <person name="Bae J.-W."/>
        </authorList>
    </citation>
    <scope>NUCLEOTIDE SEQUENCE [LARGE SCALE GENOMIC DNA]</scope>
    <source>
        <strain evidence="8 9">HDW12A</strain>
    </source>
</reference>
<dbReference type="Pfam" id="PF08281">
    <property type="entry name" value="Sigma70_r4_2"/>
    <property type="match status" value="1"/>
</dbReference>
<proteinExistence type="inferred from homology"/>
<evidence type="ECO:0000256" key="1">
    <source>
        <dbReference type="ARBA" id="ARBA00010641"/>
    </source>
</evidence>
<dbReference type="GO" id="GO:0006352">
    <property type="term" value="P:DNA-templated transcription initiation"/>
    <property type="evidence" value="ECO:0007669"/>
    <property type="project" value="InterPro"/>
</dbReference>
<gene>
    <name evidence="8" type="ORF">G7071_06640</name>
</gene>
<evidence type="ECO:0000313" key="8">
    <source>
        <dbReference type="EMBL" id="QIK75150.1"/>
    </source>
</evidence>
<keyword evidence="2" id="KW-0805">Transcription regulation</keyword>